<sequence length="109" mass="12052">MSKQCHEDIQACLRGFLLFNNQYRHTVNSIVVGQHVTSRKSNAGPCQTAVASLPPKKKRPLTQPHDGPPFKRIKIAAYQMGIRQHDRSKEGSIPVPVMNSNTSVGEGMT</sequence>
<organism evidence="2 3">
    <name type="scientific">Mya arenaria</name>
    <name type="common">Soft-shell clam</name>
    <dbReference type="NCBI Taxonomy" id="6604"/>
    <lineage>
        <taxon>Eukaryota</taxon>
        <taxon>Metazoa</taxon>
        <taxon>Spiralia</taxon>
        <taxon>Lophotrochozoa</taxon>
        <taxon>Mollusca</taxon>
        <taxon>Bivalvia</taxon>
        <taxon>Autobranchia</taxon>
        <taxon>Heteroconchia</taxon>
        <taxon>Euheterodonta</taxon>
        <taxon>Imparidentia</taxon>
        <taxon>Neoheterodontei</taxon>
        <taxon>Myida</taxon>
        <taxon>Myoidea</taxon>
        <taxon>Myidae</taxon>
        <taxon>Mya</taxon>
    </lineage>
</organism>
<feature type="compositionally biased region" description="Polar residues" evidence="1">
    <location>
        <begin position="98"/>
        <end position="109"/>
    </location>
</feature>
<dbReference type="EMBL" id="CP111028">
    <property type="protein sequence ID" value="WAR31635.1"/>
    <property type="molecule type" value="Genomic_DNA"/>
</dbReference>
<proteinExistence type="predicted"/>
<feature type="region of interest" description="Disordered" evidence="1">
    <location>
        <begin position="83"/>
        <end position="109"/>
    </location>
</feature>
<evidence type="ECO:0000313" key="3">
    <source>
        <dbReference type="Proteomes" id="UP001164746"/>
    </source>
</evidence>
<accession>A0ABY7GC21</accession>
<gene>
    <name evidence="2" type="ORF">MAR_034177</name>
</gene>
<name>A0ABY7GC21_MYAAR</name>
<evidence type="ECO:0000256" key="1">
    <source>
        <dbReference type="SAM" id="MobiDB-lite"/>
    </source>
</evidence>
<dbReference type="Proteomes" id="UP001164746">
    <property type="component" value="Chromosome 17"/>
</dbReference>
<keyword evidence="3" id="KW-1185">Reference proteome</keyword>
<reference evidence="2" key="1">
    <citation type="submission" date="2022-11" db="EMBL/GenBank/DDBJ databases">
        <title>Centuries of genome instability and evolution in soft-shell clam transmissible cancer (bioRxiv).</title>
        <authorList>
            <person name="Hart S.F.M."/>
            <person name="Yonemitsu M.A."/>
            <person name="Giersch R.M."/>
            <person name="Beal B.F."/>
            <person name="Arriagada G."/>
            <person name="Davis B.W."/>
            <person name="Ostrander E.A."/>
            <person name="Goff S.P."/>
            <person name="Metzger M.J."/>
        </authorList>
    </citation>
    <scope>NUCLEOTIDE SEQUENCE</scope>
    <source>
        <strain evidence="2">MELC-2E11</strain>
        <tissue evidence="2">Siphon/mantle</tissue>
    </source>
</reference>
<protein>
    <submittedName>
        <fullName evidence="2">Uncharacterized protein</fullName>
    </submittedName>
</protein>
<evidence type="ECO:0000313" key="2">
    <source>
        <dbReference type="EMBL" id="WAR31635.1"/>
    </source>
</evidence>
<feature type="region of interest" description="Disordered" evidence="1">
    <location>
        <begin position="38"/>
        <end position="70"/>
    </location>
</feature>